<accession>A0A0L6W681</accession>
<feature type="binding site" evidence="8">
    <location>
        <position position="345"/>
    </location>
    <ligand>
        <name>ATP</name>
        <dbReference type="ChEBI" id="CHEBI:30616"/>
    </ligand>
</feature>
<dbReference type="PATRIC" id="fig|281456.6.peg.605"/>
<dbReference type="InterPro" id="IPR011704">
    <property type="entry name" value="ATPase_dyneun-rel_AAA"/>
</dbReference>
<dbReference type="FunFam" id="3.40.50.300:FF:000213">
    <property type="entry name" value="ATP-dependent protease ATPase subunit HslU"/>
    <property type="match status" value="1"/>
</dbReference>
<dbReference type="Proteomes" id="UP000037175">
    <property type="component" value="Unassembled WGS sequence"/>
</dbReference>
<dbReference type="SUPFAM" id="SSF52540">
    <property type="entry name" value="P-loop containing nucleoside triphosphate hydrolases"/>
    <property type="match status" value="1"/>
</dbReference>
<sequence>MQDLTPKQIVEELDKFIVGQHKAKRSVAVALRNRYRRKKLPPELRDEVVPKNIIMIGPTGVGKTEIARRLAKLVNAPFVKVEATKFTEVGYVGRDVESMVRDLVETSIRMVKQEKMAEVEEKARVMAEKRILDILAPLPEREMGLKNPFEALFGGGQRNDDQAQEQAFTERVNQVQRERDILWEKLQKGELEHEYIEIEVEDTNVPTVEVFSGAGVEEMGINIQDILGGILPKRKKKRKTTVEEARKILTNQEAQKLIDMDEVISQAIERAEQSGIIFLDEIDKIAARDGGAGPDVSRGGVQRDILPIVEGSTVMTKYGAVKTDHILFIAAGAFHIAKPSDLIPELQGRFPIRVELESLTEEDFKQILIAPQNAIIKQYKALLETEGIMLKFTENSLDEIAKIAYTVNEQTENIGARRLHTILEKLLEDIAYEAPDTDQKVVVIDEKYVQEKLSEVIHNRDLSRYIL</sequence>
<keyword evidence="3 8" id="KW-0963">Cytoplasm</keyword>
<dbReference type="PANTHER" id="PTHR48102:SF3">
    <property type="entry name" value="ATP-DEPENDENT PROTEASE ATPASE SUBUNIT HSLU"/>
    <property type="match status" value="1"/>
</dbReference>
<comment type="similarity">
    <text evidence="2 8">Belongs to the ClpX chaperone family. HslU subfamily.</text>
</comment>
<comment type="subunit">
    <text evidence="7">A double ring-shaped homohexamer of ClpQ is capped on each side by a ring-shaped ClpY homohexamer. The assembly of the ClpQ/ClpY complex is dependent on binding of ATP.</text>
</comment>
<reference evidence="12" key="1">
    <citation type="submission" date="2015-07" db="EMBL/GenBank/DDBJ databases">
        <title>Complete Genome of Thermincola ferriacetica strain Z-0001T.</title>
        <authorList>
            <person name="Lusk B."/>
            <person name="Badalamenti J.P."/>
            <person name="Parameswaran P."/>
            <person name="Bond D.R."/>
            <person name="Torres C.I."/>
        </authorList>
    </citation>
    <scope>NUCLEOTIDE SEQUENCE [LARGE SCALE GENOMIC DNA]</scope>
    <source>
        <strain evidence="12">Z-0001</strain>
    </source>
</reference>
<feature type="binding site" evidence="8">
    <location>
        <position position="417"/>
    </location>
    <ligand>
        <name>ATP</name>
        <dbReference type="ChEBI" id="CHEBI:30616"/>
    </ligand>
</feature>
<organism evidence="11 12">
    <name type="scientific">Thermincola ferriacetica</name>
    <dbReference type="NCBI Taxonomy" id="281456"/>
    <lineage>
        <taxon>Bacteria</taxon>
        <taxon>Bacillati</taxon>
        <taxon>Bacillota</taxon>
        <taxon>Clostridia</taxon>
        <taxon>Eubacteriales</taxon>
        <taxon>Thermincolaceae</taxon>
        <taxon>Thermincola</taxon>
    </lineage>
</organism>
<feature type="binding site" evidence="8">
    <location>
        <begin position="60"/>
        <end position="65"/>
    </location>
    <ligand>
        <name>ATP</name>
        <dbReference type="ChEBI" id="CHEBI:30616"/>
    </ligand>
</feature>
<feature type="domain" description="Clp ATPase C-terminal" evidence="10">
    <location>
        <begin position="359"/>
        <end position="453"/>
    </location>
</feature>
<dbReference type="NCBIfam" id="TIGR00390">
    <property type="entry name" value="hslU"/>
    <property type="match status" value="1"/>
</dbReference>
<dbReference type="InterPro" id="IPR003959">
    <property type="entry name" value="ATPase_AAA_core"/>
</dbReference>
<feature type="binding site" evidence="8">
    <location>
        <position position="18"/>
    </location>
    <ligand>
        <name>ATP</name>
        <dbReference type="ChEBI" id="CHEBI:30616"/>
    </ligand>
</feature>
<dbReference type="AlphaFoldDB" id="A0A0L6W681"/>
<comment type="subcellular location">
    <subcellularLocation>
        <location evidence="1 8">Cytoplasm</location>
    </subcellularLocation>
</comment>
<protein>
    <recommendedName>
        <fullName evidence="8">ATP-dependent protease ATPase subunit HslU</fullName>
    </recommendedName>
    <alternativeName>
        <fullName evidence="8">Unfoldase HslU</fullName>
    </alternativeName>
</protein>
<evidence type="ECO:0000256" key="5">
    <source>
        <dbReference type="ARBA" id="ARBA00022840"/>
    </source>
</evidence>
<evidence type="ECO:0000256" key="4">
    <source>
        <dbReference type="ARBA" id="ARBA00022741"/>
    </source>
</evidence>
<keyword evidence="4 8" id="KW-0547">Nucleotide-binding</keyword>
<dbReference type="GO" id="GO:0036402">
    <property type="term" value="F:proteasome-activating activity"/>
    <property type="evidence" value="ECO:0007669"/>
    <property type="project" value="UniProtKB-UniRule"/>
</dbReference>
<dbReference type="PANTHER" id="PTHR48102">
    <property type="entry name" value="ATP-DEPENDENT CLP PROTEASE ATP-BINDING SUBUNIT CLPX-LIKE, MITOCHONDRIAL-RELATED"/>
    <property type="match status" value="1"/>
</dbReference>
<dbReference type="InterPro" id="IPR019489">
    <property type="entry name" value="Clp_ATPase_C"/>
</dbReference>
<comment type="caution">
    <text evidence="11">The sequence shown here is derived from an EMBL/GenBank/DDBJ whole genome shotgun (WGS) entry which is preliminary data.</text>
</comment>
<dbReference type="Gene3D" id="3.40.50.300">
    <property type="entry name" value="P-loop containing nucleotide triphosphate hydrolases"/>
    <property type="match status" value="2"/>
</dbReference>
<keyword evidence="12" id="KW-1185">Reference proteome</keyword>
<comment type="subunit">
    <text evidence="8">A double ring-shaped homohexamer of HslV is capped on each side by a ring-shaped HslU homohexamer. The assembly of the HslU/HslV complex is dependent on binding of ATP.</text>
</comment>
<evidence type="ECO:0000259" key="9">
    <source>
        <dbReference type="SMART" id="SM00382"/>
    </source>
</evidence>
<dbReference type="EMBL" id="LGTE01000002">
    <property type="protein sequence ID" value="KNZ70893.1"/>
    <property type="molecule type" value="Genomic_DNA"/>
</dbReference>
<dbReference type="InterPro" id="IPR003593">
    <property type="entry name" value="AAA+_ATPase"/>
</dbReference>
<evidence type="ECO:0000256" key="8">
    <source>
        <dbReference type="HAMAP-Rule" id="MF_00249"/>
    </source>
</evidence>
<keyword evidence="6 8" id="KW-0143">Chaperone</keyword>
<keyword evidence="11" id="KW-0346">Stress response</keyword>
<dbReference type="NCBIfam" id="NF003544">
    <property type="entry name" value="PRK05201.1"/>
    <property type="match status" value="1"/>
</dbReference>
<dbReference type="GO" id="GO:0009376">
    <property type="term" value="C:HslUV protease complex"/>
    <property type="evidence" value="ECO:0007669"/>
    <property type="project" value="UniProtKB-UniRule"/>
</dbReference>
<dbReference type="CDD" id="cd19498">
    <property type="entry name" value="RecA-like_HslU"/>
    <property type="match status" value="1"/>
</dbReference>
<dbReference type="InterPro" id="IPR004491">
    <property type="entry name" value="HslU"/>
</dbReference>
<evidence type="ECO:0000313" key="12">
    <source>
        <dbReference type="Proteomes" id="UP000037175"/>
    </source>
</evidence>
<evidence type="ECO:0000256" key="6">
    <source>
        <dbReference type="ARBA" id="ARBA00023186"/>
    </source>
</evidence>
<evidence type="ECO:0000256" key="2">
    <source>
        <dbReference type="ARBA" id="ARBA00009771"/>
    </source>
</evidence>
<dbReference type="InterPro" id="IPR027417">
    <property type="entry name" value="P-loop_NTPase"/>
</dbReference>
<proteinExistence type="inferred from homology"/>
<dbReference type="Pfam" id="PF07724">
    <property type="entry name" value="AAA_2"/>
    <property type="match status" value="1"/>
</dbReference>
<comment type="function">
    <text evidence="8">ATPase subunit of a proteasome-like degradation complex; this subunit has chaperone activity. The binding of ATP and its subsequent hydrolysis by HslU are essential for unfolding of protein substrates subsequently hydrolyzed by HslV. HslU recognizes the N-terminal part of its protein substrates and unfolds these before they are guided to HslV for hydrolysis.</text>
</comment>
<gene>
    <name evidence="8" type="primary">hslU</name>
    <name evidence="11" type="ORF">Tfer_0574</name>
</gene>
<evidence type="ECO:0000259" key="10">
    <source>
        <dbReference type="SMART" id="SM01086"/>
    </source>
</evidence>
<name>A0A0L6W681_9FIRM</name>
<dbReference type="GO" id="GO:0016887">
    <property type="term" value="F:ATP hydrolysis activity"/>
    <property type="evidence" value="ECO:0007669"/>
    <property type="project" value="InterPro"/>
</dbReference>
<evidence type="ECO:0000256" key="7">
    <source>
        <dbReference type="ARBA" id="ARBA00065893"/>
    </source>
</evidence>
<feature type="binding site" evidence="8">
    <location>
        <position position="280"/>
    </location>
    <ligand>
        <name>ATP</name>
        <dbReference type="ChEBI" id="CHEBI:30616"/>
    </ligand>
</feature>
<keyword evidence="5 8" id="KW-0067">ATP-binding</keyword>
<dbReference type="Gene3D" id="1.10.8.60">
    <property type="match status" value="1"/>
</dbReference>
<dbReference type="RefSeq" id="WP_013120415.1">
    <property type="nucleotide sequence ID" value="NZ_LGTE01000002.1"/>
</dbReference>
<evidence type="ECO:0000256" key="1">
    <source>
        <dbReference type="ARBA" id="ARBA00004496"/>
    </source>
</evidence>
<dbReference type="HAMAP" id="MF_00249">
    <property type="entry name" value="HslU"/>
    <property type="match status" value="1"/>
</dbReference>
<dbReference type="GO" id="GO:0043335">
    <property type="term" value="P:protein unfolding"/>
    <property type="evidence" value="ECO:0007669"/>
    <property type="project" value="UniProtKB-UniRule"/>
</dbReference>
<evidence type="ECO:0000313" key="11">
    <source>
        <dbReference type="EMBL" id="KNZ70893.1"/>
    </source>
</evidence>
<dbReference type="FunFam" id="3.40.50.300:FF:000220">
    <property type="entry name" value="ATP-dependent protease ATPase subunit HslU"/>
    <property type="match status" value="1"/>
</dbReference>
<evidence type="ECO:0000256" key="3">
    <source>
        <dbReference type="ARBA" id="ARBA00022490"/>
    </source>
</evidence>
<dbReference type="InterPro" id="IPR050052">
    <property type="entry name" value="ATP-dep_Clp_protease_ClpX"/>
</dbReference>
<dbReference type="SMART" id="SM01086">
    <property type="entry name" value="ClpB_D2-small"/>
    <property type="match status" value="1"/>
</dbReference>
<dbReference type="GO" id="GO:0008233">
    <property type="term" value="F:peptidase activity"/>
    <property type="evidence" value="ECO:0007669"/>
    <property type="project" value="InterPro"/>
</dbReference>
<dbReference type="GO" id="GO:0005524">
    <property type="term" value="F:ATP binding"/>
    <property type="evidence" value="ECO:0007669"/>
    <property type="project" value="UniProtKB-UniRule"/>
</dbReference>
<feature type="domain" description="AAA+ ATPase" evidence="9">
    <location>
        <begin position="49"/>
        <end position="356"/>
    </location>
</feature>
<dbReference type="SMART" id="SM00382">
    <property type="entry name" value="AAA"/>
    <property type="match status" value="1"/>
</dbReference>
<dbReference type="Pfam" id="PF07728">
    <property type="entry name" value="AAA_5"/>
    <property type="match status" value="1"/>
</dbReference>